<comment type="caution">
    <text evidence="5">The sequence shown here is derived from an EMBL/GenBank/DDBJ whole genome shotgun (WGS) entry which is preliminary data.</text>
</comment>
<dbReference type="InterPro" id="IPR036271">
    <property type="entry name" value="Tet_transcr_reg_TetR-rel_C_sf"/>
</dbReference>
<dbReference type="AlphaFoldDB" id="A0A9W6W378"/>
<dbReference type="InterPro" id="IPR050109">
    <property type="entry name" value="HTH-type_TetR-like_transc_reg"/>
</dbReference>
<dbReference type="Gene3D" id="1.10.357.10">
    <property type="entry name" value="Tetracycline Repressor, domain 2"/>
    <property type="match status" value="1"/>
</dbReference>
<keyword evidence="6" id="KW-1185">Reference proteome</keyword>
<keyword evidence="3" id="KW-0804">Transcription</keyword>
<dbReference type="RefSeq" id="WP_285663022.1">
    <property type="nucleotide sequence ID" value="NZ_BSTX01000002.1"/>
</dbReference>
<dbReference type="GO" id="GO:0000976">
    <property type="term" value="F:transcription cis-regulatory region binding"/>
    <property type="evidence" value="ECO:0007669"/>
    <property type="project" value="TreeGrafter"/>
</dbReference>
<evidence type="ECO:0000256" key="1">
    <source>
        <dbReference type="ARBA" id="ARBA00023015"/>
    </source>
</evidence>
<keyword evidence="2" id="KW-0238">DNA-binding</keyword>
<reference evidence="5" key="1">
    <citation type="submission" date="2023-03" db="EMBL/GenBank/DDBJ databases">
        <title>Actinorhabdospora filicis NBRC 111898.</title>
        <authorList>
            <person name="Ichikawa N."/>
            <person name="Sato H."/>
            <person name="Tonouchi N."/>
        </authorList>
    </citation>
    <scope>NUCLEOTIDE SEQUENCE</scope>
    <source>
        <strain evidence="5">NBRC 111898</strain>
    </source>
</reference>
<dbReference type="Proteomes" id="UP001165079">
    <property type="component" value="Unassembled WGS sequence"/>
</dbReference>
<dbReference type="PANTHER" id="PTHR30055:SF234">
    <property type="entry name" value="HTH-TYPE TRANSCRIPTIONAL REGULATOR BETI"/>
    <property type="match status" value="1"/>
</dbReference>
<dbReference type="Pfam" id="PF00440">
    <property type="entry name" value="TetR_N"/>
    <property type="match status" value="1"/>
</dbReference>
<dbReference type="InterPro" id="IPR009057">
    <property type="entry name" value="Homeodomain-like_sf"/>
</dbReference>
<dbReference type="PANTHER" id="PTHR30055">
    <property type="entry name" value="HTH-TYPE TRANSCRIPTIONAL REGULATOR RUTR"/>
    <property type="match status" value="1"/>
</dbReference>
<feature type="domain" description="HTH tetR-type" evidence="4">
    <location>
        <begin position="14"/>
        <end position="61"/>
    </location>
</feature>
<proteinExistence type="predicted"/>
<sequence length="197" mass="21181">MQVTAAAKARRDEIIAATLTVLARDGYAGTSFKRIVDEAGLSSTRLISYHFDGKEELLLAVLRTVAERGAEAMRAAMAIEHTMAGRLAAYIRANLEFLGGDPVYAPALAEIIHNLRAWRSEPGGDADIAVEQLAGLLRVGQTTREFGDFDPVVMAVAIRASIDAVALRLAARPGLDLAHHIDELLAIYRAATERSSS</sequence>
<evidence type="ECO:0000313" key="5">
    <source>
        <dbReference type="EMBL" id="GLZ77842.1"/>
    </source>
</evidence>
<dbReference type="InterPro" id="IPR001647">
    <property type="entry name" value="HTH_TetR"/>
</dbReference>
<gene>
    <name evidence="5" type="ORF">Afil01_26490</name>
</gene>
<accession>A0A9W6W378</accession>
<name>A0A9W6W378_9ACTN</name>
<protein>
    <submittedName>
        <fullName evidence="5">TetR family transcriptional regulator</fullName>
    </submittedName>
</protein>
<keyword evidence="1" id="KW-0805">Transcription regulation</keyword>
<dbReference type="SUPFAM" id="SSF46689">
    <property type="entry name" value="Homeodomain-like"/>
    <property type="match status" value="1"/>
</dbReference>
<evidence type="ECO:0000259" key="4">
    <source>
        <dbReference type="Pfam" id="PF00440"/>
    </source>
</evidence>
<evidence type="ECO:0000256" key="2">
    <source>
        <dbReference type="ARBA" id="ARBA00023125"/>
    </source>
</evidence>
<dbReference type="SUPFAM" id="SSF48498">
    <property type="entry name" value="Tetracyclin repressor-like, C-terminal domain"/>
    <property type="match status" value="1"/>
</dbReference>
<dbReference type="EMBL" id="BSTX01000002">
    <property type="protein sequence ID" value="GLZ77842.1"/>
    <property type="molecule type" value="Genomic_DNA"/>
</dbReference>
<organism evidence="5 6">
    <name type="scientific">Actinorhabdospora filicis</name>
    <dbReference type="NCBI Taxonomy" id="1785913"/>
    <lineage>
        <taxon>Bacteria</taxon>
        <taxon>Bacillati</taxon>
        <taxon>Actinomycetota</taxon>
        <taxon>Actinomycetes</taxon>
        <taxon>Micromonosporales</taxon>
        <taxon>Micromonosporaceae</taxon>
        <taxon>Actinorhabdospora</taxon>
    </lineage>
</organism>
<evidence type="ECO:0000313" key="6">
    <source>
        <dbReference type="Proteomes" id="UP001165079"/>
    </source>
</evidence>
<evidence type="ECO:0000256" key="3">
    <source>
        <dbReference type="ARBA" id="ARBA00023163"/>
    </source>
</evidence>
<dbReference type="GO" id="GO:0003700">
    <property type="term" value="F:DNA-binding transcription factor activity"/>
    <property type="evidence" value="ECO:0007669"/>
    <property type="project" value="TreeGrafter"/>
</dbReference>